<dbReference type="Proteomes" id="UP000182306">
    <property type="component" value="Chromosome"/>
</dbReference>
<protein>
    <submittedName>
        <fullName evidence="1">Uncharacterized protein</fullName>
    </submittedName>
</protein>
<dbReference type="AlphaFoldDB" id="A0A1L3LI72"/>
<gene>
    <name evidence="1" type="ORF">SAMCFNEI73_Ch0483</name>
</gene>
<keyword evidence="2" id="KW-1185">Reference proteome</keyword>
<evidence type="ECO:0000313" key="1">
    <source>
        <dbReference type="EMBL" id="APG89814.1"/>
    </source>
</evidence>
<name>A0A1L3LI72_9HYPH</name>
<proteinExistence type="predicted"/>
<organism evidence="1 2">
    <name type="scientific">Sinorhizobium americanum</name>
    <dbReference type="NCBI Taxonomy" id="194963"/>
    <lineage>
        <taxon>Bacteria</taxon>
        <taxon>Pseudomonadati</taxon>
        <taxon>Pseudomonadota</taxon>
        <taxon>Alphaproteobacteria</taxon>
        <taxon>Hyphomicrobiales</taxon>
        <taxon>Rhizobiaceae</taxon>
        <taxon>Sinorhizobium/Ensifer group</taxon>
        <taxon>Sinorhizobium</taxon>
    </lineage>
</organism>
<evidence type="ECO:0000313" key="2">
    <source>
        <dbReference type="Proteomes" id="UP000182306"/>
    </source>
</evidence>
<sequence>MPVVRAADNELLHFSFLPMLAPDRRGRRQSRPVRLKGR</sequence>
<reference evidence="1 2" key="1">
    <citation type="submission" date="2015-10" db="EMBL/GenBank/DDBJ databases">
        <title>Genomic differences between typical nodule nitrogen-fixing rhizobial strains and those coming from bean seeds.</title>
        <authorList>
            <person name="Peralta H."/>
            <person name="Aguilar-Vera A."/>
            <person name="Diaz R."/>
            <person name="Mora Y."/>
            <person name="Martinez-Batallar G."/>
            <person name="Salazar E."/>
            <person name="Vargas-Lagunas C."/>
            <person name="Encarnacion S."/>
            <person name="Girard L."/>
            <person name="Mora J."/>
        </authorList>
    </citation>
    <scope>NUCLEOTIDE SEQUENCE [LARGE SCALE GENOMIC DNA]</scope>
    <source>
        <strain evidence="1 2">CFNEI 73</strain>
    </source>
</reference>
<accession>A0A1L3LI72</accession>
<dbReference type="EMBL" id="CP013107">
    <property type="protein sequence ID" value="APG89814.1"/>
    <property type="molecule type" value="Genomic_DNA"/>
</dbReference>
<dbReference type="KEGG" id="same:SAMCFNEI73_Ch0483"/>